<organism evidence="1 2">
    <name type="scientific">Terrimonas ginsenosidimutans</name>
    <dbReference type="NCBI Taxonomy" id="2908004"/>
    <lineage>
        <taxon>Bacteria</taxon>
        <taxon>Pseudomonadati</taxon>
        <taxon>Bacteroidota</taxon>
        <taxon>Chitinophagia</taxon>
        <taxon>Chitinophagales</taxon>
        <taxon>Chitinophagaceae</taxon>
        <taxon>Terrimonas</taxon>
    </lineage>
</organism>
<dbReference type="RefSeq" id="WP_237876337.1">
    <property type="nucleotide sequence ID" value="NZ_JAKLTR010000022.1"/>
</dbReference>
<keyword evidence="2" id="KW-1185">Reference proteome</keyword>
<evidence type="ECO:0000313" key="2">
    <source>
        <dbReference type="Proteomes" id="UP001165367"/>
    </source>
</evidence>
<protein>
    <recommendedName>
        <fullName evidence="3">DUF559 domain-containing protein</fullName>
    </recommendedName>
</protein>
<dbReference type="Proteomes" id="UP001165367">
    <property type="component" value="Unassembled WGS sequence"/>
</dbReference>
<evidence type="ECO:0008006" key="3">
    <source>
        <dbReference type="Google" id="ProtNLM"/>
    </source>
</evidence>
<sequence length="154" mass="17790">MRNTHVPHLCLNCNEALTAPEIHLSVNRLGHPLCTPCQHDLKTKLEQTSRETVKLYFLLKKRGIAVELEKDDSQNSIDIAIVNAKVNIEVDKPQTSYNRAKAIDELKRRYYSFEKGYYTLQIPNALVAYDQDDAVSFIEEFLQVSCQPRSYYHC</sequence>
<gene>
    <name evidence="1" type="ORF">LZZ85_24875</name>
</gene>
<accession>A0ABS9KYU7</accession>
<evidence type="ECO:0000313" key="1">
    <source>
        <dbReference type="EMBL" id="MCG2617557.1"/>
    </source>
</evidence>
<dbReference type="EMBL" id="JAKLTR010000022">
    <property type="protein sequence ID" value="MCG2617557.1"/>
    <property type="molecule type" value="Genomic_DNA"/>
</dbReference>
<reference evidence="1" key="1">
    <citation type="submission" date="2022-01" db="EMBL/GenBank/DDBJ databases">
        <authorList>
            <person name="Jo J.-H."/>
            <person name="Im W.-T."/>
        </authorList>
    </citation>
    <scope>NUCLEOTIDE SEQUENCE</scope>
    <source>
        <strain evidence="1">NA20</strain>
    </source>
</reference>
<name>A0ABS9KYU7_9BACT</name>
<proteinExistence type="predicted"/>
<comment type="caution">
    <text evidence="1">The sequence shown here is derived from an EMBL/GenBank/DDBJ whole genome shotgun (WGS) entry which is preliminary data.</text>
</comment>